<dbReference type="EMBL" id="BTSX01000006">
    <property type="protein sequence ID" value="GMT07096.1"/>
    <property type="molecule type" value="Genomic_DNA"/>
</dbReference>
<feature type="signal peptide" evidence="1">
    <location>
        <begin position="1"/>
        <end position="23"/>
    </location>
</feature>
<feature type="chain" id="PRO_5043529017" evidence="1">
    <location>
        <begin position="24"/>
        <end position="242"/>
    </location>
</feature>
<sequence>MMVCSRVMLLILLLLIDFTVSYSSDLLSLRHKLGVQELTVIPSNSTIPLPPYLHPAMSSHVRVKRGGDNVVSPRGDKDIINAPKLQPDRQVQQETEEEKECYFKHHRQTHYDKIDRPAVSAIKDSCSRDATLRRMSELIEVQYTNQYGSPHGLDLILKRGSGETIDWADRNKVEEVGRRRICKAHENELGSNWEKSHYRHFKTHEFPGCRVRDVCSMPDPFFQHRKSFTLDTGVYRVEAQEA</sequence>
<dbReference type="Proteomes" id="UP001432027">
    <property type="component" value="Unassembled WGS sequence"/>
</dbReference>
<keyword evidence="1" id="KW-0732">Signal</keyword>
<dbReference type="AlphaFoldDB" id="A0AAV5UJC3"/>
<gene>
    <name evidence="2" type="ORF">PENTCL1PPCAC_29270</name>
</gene>
<evidence type="ECO:0000256" key="1">
    <source>
        <dbReference type="SAM" id="SignalP"/>
    </source>
</evidence>
<reference evidence="2" key="1">
    <citation type="submission" date="2023-10" db="EMBL/GenBank/DDBJ databases">
        <title>Genome assembly of Pristionchus species.</title>
        <authorList>
            <person name="Yoshida K."/>
            <person name="Sommer R.J."/>
        </authorList>
    </citation>
    <scope>NUCLEOTIDE SEQUENCE</scope>
    <source>
        <strain evidence="2">RS0144</strain>
    </source>
</reference>
<proteinExistence type="predicted"/>
<evidence type="ECO:0000313" key="2">
    <source>
        <dbReference type="EMBL" id="GMT07096.1"/>
    </source>
</evidence>
<accession>A0AAV5UJC3</accession>
<organism evidence="2 3">
    <name type="scientific">Pristionchus entomophagus</name>
    <dbReference type="NCBI Taxonomy" id="358040"/>
    <lineage>
        <taxon>Eukaryota</taxon>
        <taxon>Metazoa</taxon>
        <taxon>Ecdysozoa</taxon>
        <taxon>Nematoda</taxon>
        <taxon>Chromadorea</taxon>
        <taxon>Rhabditida</taxon>
        <taxon>Rhabditina</taxon>
        <taxon>Diplogasteromorpha</taxon>
        <taxon>Diplogasteroidea</taxon>
        <taxon>Neodiplogasteridae</taxon>
        <taxon>Pristionchus</taxon>
    </lineage>
</organism>
<keyword evidence="3" id="KW-1185">Reference proteome</keyword>
<name>A0AAV5UJC3_9BILA</name>
<evidence type="ECO:0000313" key="3">
    <source>
        <dbReference type="Proteomes" id="UP001432027"/>
    </source>
</evidence>
<protein>
    <submittedName>
        <fullName evidence="2">Uncharacterized protein</fullName>
    </submittedName>
</protein>
<feature type="non-terminal residue" evidence="2">
    <location>
        <position position="242"/>
    </location>
</feature>
<comment type="caution">
    <text evidence="2">The sequence shown here is derived from an EMBL/GenBank/DDBJ whole genome shotgun (WGS) entry which is preliminary data.</text>
</comment>